<keyword evidence="1 6" id="KW-0732">Signal</keyword>
<dbReference type="SUPFAM" id="SSF48452">
    <property type="entry name" value="TPR-like"/>
    <property type="match status" value="1"/>
</dbReference>
<dbReference type="NCBIfam" id="TIGR03302">
    <property type="entry name" value="OM_YfiO"/>
    <property type="match status" value="1"/>
</dbReference>
<reference evidence="9" key="1">
    <citation type="submission" date="2014-09" db="EMBL/GenBank/DDBJ databases">
        <authorList>
            <person name="GOMEZ-VALERO Laura"/>
        </authorList>
    </citation>
    <scope>NUCLEOTIDE SEQUENCE</scope>
    <source>
        <strain evidence="9">ATCC33218</strain>
    </source>
</reference>
<dbReference type="GO" id="GO:0051205">
    <property type="term" value="P:protein insertion into membrane"/>
    <property type="evidence" value="ECO:0007669"/>
    <property type="project" value="UniProtKB-UniRule"/>
</dbReference>
<keyword evidence="2 6" id="KW-0472">Membrane</keyword>
<dbReference type="EMBL" id="FMVN01000006">
    <property type="protein sequence ID" value="SCY33666.1"/>
    <property type="molecule type" value="Genomic_DNA"/>
</dbReference>
<evidence type="ECO:0000259" key="8">
    <source>
        <dbReference type="Pfam" id="PF13525"/>
    </source>
</evidence>
<reference evidence="11" key="2">
    <citation type="submission" date="2014-09" db="EMBL/GenBank/DDBJ databases">
        <authorList>
            <person name="Gomez-Valero L."/>
        </authorList>
    </citation>
    <scope>NUCLEOTIDE SEQUENCE [LARGE SCALE GENOMIC DNA]</scope>
    <source>
        <strain evidence="11">ATCC33218</strain>
    </source>
</reference>
<dbReference type="InterPro" id="IPR011990">
    <property type="entry name" value="TPR-like_helical_dom_sf"/>
</dbReference>
<name>A0A098GGY1_LEGMI</name>
<dbReference type="InterPro" id="IPR017689">
    <property type="entry name" value="BamD"/>
</dbReference>
<reference evidence="10 12" key="3">
    <citation type="submission" date="2016-10" db="EMBL/GenBank/DDBJ databases">
        <authorList>
            <person name="Varghese N."/>
            <person name="Submissions S."/>
        </authorList>
    </citation>
    <scope>NUCLEOTIDE SEQUENCE [LARGE SCALE GENOMIC DNA]</scope>
    <source>
        <strain evidence="10 12">ATCC 33218</strain>
    </source>
</reference>
<comment type="subunit">
    <text evidence="6">Part of the Bam complex.</text>
</comment>
<keyword evidence="3 6" id="KW-0564">Palmitate</keyword>
<dbReference type="STRING" id="451.B6N58_06270"/>
<dbReference type="PANTHER" id="PTHR37423:SF1">
    <property type="entry name" value="OUTER MEMBRANE PROTEIN ASSEMBLY FACTOR BAMD"/>
    <property type="match status" value="1"/>
</dbReference>
<accession>A0A098GGY1</accession>
<evidence type="ECO:0000313" key="10">
    <source>
        <dbReference type="EMBL" id="SCY33666.1"/>
    </source>
</evidence>
<dbReference type="AlphaFoldDB" id="A0A098GGY1"/>
<evidence type="ECO:0000256" key="1">
    <source>
        <dbReference type="ARBA" id="ARBA00022729"/>
    </source>
</evidence>
<dbReference type="GO" id="GO:0043165">
    <property type="term" value="P:Gram-negative-bacterium-type cell outer membrane assembly"/>
    <property type="evidence" value="ECO:0007669"/>
    <property type="project" value="UniProtKB-UniRule"/>
</dbReference>
<feature type="chain" id="PRO_5008983379" description="Outer membrane protein assembly factor BamD" evidence="7">
    <location>
        <begin position="21"/>
        <end position="257"/>
    </location>
</feature>
<evidence type="ECO:0000256" key="4">
    <source>
        <dbReference type="ARBA" id="ARBA00023237"/>
    </source>
</evidence>
<gene>
    <name evidence="6" type="primary">bamD</name>
    <name evidence="9" type="ORF">LMI_1949</name>
    <name evidence="10" type="ORF">SAMN02982997_01451</name>
</gene>
<evidence type="ECO:0000256" key="3">
    <source>
        <dbReference type="ARBA" id="ARBA00023139"/>
    </source>
</evidence>
<dbReference type="OrthoDB" id="9779191at2"/>
<dbReference type="KEGG" id="tmc:LMI_1949"/>
<dbReference type="Gene3D" id="1.25.40.10">
    <property type="entry name" value="Tetratricopeptide repeat domain"/>
    <property type="match status" value="1"/>
</dbReference>
<dbReference type="Proteomes" id="UP000182998">
    <property type="component" value="Unassembled WGS sequence"/>
</dbReference>
<sequence>MKRIQKLALMGLMLSLTACSWWNKSDDDNTPYQGMSAKQLYTEAEQALAKGQYDSAAKRFEALESMYPFSDHAEKAQMDLIYAYYKKGDYPSAAATAERFIHLYPRAKNVDYAYYMKGLANFQQTRGTLASSLPIDESWRDPGSQSQAYSDFATLIQKFPDSRYKANALQRMIYLRNMFANRELNTSKYYYERKMYVAAAERASYLIENYPQAPSTKEALAILYSANNILGLKKAAEDALKVYQATYHSNPPSVSIS</sequence>
<dbReference type="HOGENOM" id="CLU_065982_0_1_6"/>
<dbReference type="PANTHER" id="PTHR37423">
    <property type="entry name" value="SOLUBLE LYTIC MUREIN TRANSGLYCOSYLASE-RELATED"/>
    <property type="match status" value="1"/>
</dbReference>
<dbReference type="GO" id="GO:1990063">
    <property type="term" value="C:Bam protein complex"/>
    <property type="evidence" value="ECO:0007669"/>
    <property type="project" value="TreeGrafter"/>
</dbReference>
<dbReference type="EMBL" id="LN614830">
    <property type="protein sequence ID" value="CEG61237.1"/>
    <property type="molecule type" value="Genomic_DNA"/>
</dbReference>
<dbReference type="InterPro" id="IPR039565">
    <property type="entry name" value="BamD-like"/>
</dbReference>
<evidence type="ECO:0000256" key="7">
    <source>
        <dbReference type="SAM" id="SignalP"/>
    </source>
</evidence>
<dbReference type="RefSeq" id="WP_045099519.1">
    <property type="nucleotide sequence ID" value="NZ_CP020614.1"/>
</dbReference>
<evidence type="ECO:0000313" key="11">
    <source>
        <dbReference type="Proteomes" id="UP000032414"/>
    </source>
</evidence>
<dbReference type="CDD" id="cd15830">
    <property type="entry name" value="BamD"/>
    <property type="match status" value="1"/>
</dbReference>
<dbReference type="Proteomes" id="UP000032414">
    <property type="component" value="Chromosome I"/>
</dbReference>
<feature type="domain" description="Outer membrane lipoprotein BamD-like" evidence="8">
    <location>
        <begin position="35"/>
        <end position="239"/>
    </location>
</feature>
<evidence type="ECO:0000313" key="12">
    <source>
        <dbReference type="Proteomes" id="UP000182998"/>
    </source>
</evidence>
<organism evidence="9 11">
    <name type="scientific">Legionella micdadei</name>
    <name type="common">Tatlockia micdadei</name>
    <dbReference type="NCBI Taxonomy" id="451"/>
    <lineage>
        <taxon>Bacteria</taxon>
        <taxon>Pseudomonadati</taxon>
        <taxon>Pseudomonadota</taxon>
        <taxon>Gammaproteobacteria</taxon>
        <taxon>Legionellales</taxon>
        <taxon>Legionellaceae</taxon>
        <taxon>Legionella</taxon>
    </lineage>
</organism>
<comment type="subcellular location">
    <subcellularLocation>
        <location evidence="6">Cell outer membrane</location>
        <topology evidence="6">Lipid-anchor</topology>
    </subcellularLocation>
</comment>
<proteinExistence type="inferred from homology"/>
<keyword evidence="4 6" id="KW-0998">Cell outer membrane</keyword>
<keyword evidence="5 6" id="KW-0449">Lipoprotein</keyword>
<comment type="function">
    <text evidence="6">Part of the outer membrane protein assembly complex, which is involved in assembly and insertion of beta-barrel proteins into the outer membrane.</text>
</comment>
<evidence type="ECO:0000313" key="9">
    <source>
        <dbReference type="EMBL" id="CEG61237.1"/>
    </source>
</evidence>
<dbReference type="PROSITE" id="PS51257">
    <property type="entry name" value="PROKAR_LIPOPROTEIN"/>
    <property type="match status" value="1"/>
</dbReference>
<evidence type="ECO:0000256" key="6">
    <source>
        <dbReference type="HAMAP-Rule" id="MF_00922"/>
    </source>
</evidence>
<evidence type="ECO:0000256" key="2">
    <source>
        <dbReference type="ARBA" id="ARBA00023136"/>
    </source>
</evidence>
<protein>
    <recommendedName>
        <fullName evidence="6">Outer membrane protein assembly factor BamD</fullName>
    </recommendedName>
</protein>
<comment type="similarity">
    <text evidence="6">Belongs to the BamD family.</text>
</comment>
<dbReference type="PATRIC" id="fig|451.8.peg.1354"/>
<evidence type="ECO:0000256" key="5">
    <source>
        <dbReference type="ARBA" id="ARBA00023288"/>
    </source>
</evidence>
<dbReference type="HAMAP" id="MF_00922">
    <property type="entry name" value="OM_assembly_BamD"/>
    <property type="match status" value="1"/>
</dbReference>
<dbReference type="Pfam" id="PF13525">
    <property type="entry name" value="YfiO"/>
    <property type="match status" value="1"/>
</dbReference>
<keyword evidence="12" id="KW-1185">Reference proteome</keyword>
<feature type="signal peptide" evidence="7">
    <location>
        <begin position="1"/>
        <end position="20"/>
    </location>
</feature>